<accession>A0A8B6HGE7</accession>
<gene>
    <name evidence="1" type="ORF">MGAL_10B085237</name>
</gene>
<organism evidence="1 2">
    <name type="scientific">Mytilus galloprovincialis</name>
    <name type="common">Mediterranean mussel</name>
    <dbReference type="NCBI Taxonomy" id="29158"/>
    <lineage>
        <taxon>Eukaryota</taxon>
        <taxon>Metazoa</taxon>
        <taxon>Spiralia</taxon>
        <taxon>Lophotrochozoa</taxon>
        <taxon>Mollusca</taxon>
        <taxon>Bivalvia</taxon>
        <taxon>Autobranchia</taxon>
        <taxon>Pteriomorphia</taxon>
        <taxon>Mytilida</taxon>
        <taxon>Mytiloidea</taxon>
        <taxon>Mytilidae</taxon>
        <taxon>Mytilinae</taxon>
        <taxon>Mytilus</taxon>
    </lineage>
</organism>
<proteinExistence type="predicted"/>
<comment type="caution">
    <text evidence="1">The sequence shown here is derived from an EMBL/GenBank/DDBJ whole genome shotgun (WGS) entry which is preliminary data.</text>
</comment>
<sequence length="129" mass="15225">MMAVRFHENNVRNDSKVLRRPFSMSVLIHELLFTHRDYKLHKRINPTFGRFPPRRLARLQGLSLQGPPADQDTLRRYNSEYVIREDKHSEHLIQSSRKSIVQILTSGYSGNKKKHKIALKRRSIFCRTG</sequence>
<evidence type="ECO:0000313" key="2">
    <source>
        <dbReference type="Proteomes" id="UP000596742"/>
    </source>
</evidence>
<evidence type="ECO:0000313" key="1">
    <source>
        <dbReference type="EMBL" id="VDI79505.1"/>
    </source>
</evidence>
<reference evidence="1" key="1">
    <citation type="submission" date="2018-11" db="EMBL/GenBank/DDBJ databases">
        <authorList>
            <person name="Alioto T."/>
            <person name="Alioto T."/>
        </authorList>
    </citation>
    <scope>NUCLEOTIDE SEQUENCE</scope>
</reference>
<name>A0A8B6HGE7_MYTGA</name>
<keyword evidence="2" id="KW-1185">Reference proteome</keyword>
<dbReference type="EMBL" id="UYJE01010077">
    <property type="protein sequence ID" value="VDI79505.1"/>
    <property type="molecule type" value="Genomic_DNA"/>
</dbReference>
<dbReference type="Proteomes" id="UP000596742">
    <property type="component" value="Unassembled WGS sequence"/>
</dbReference>
<dbReference type="AlphaFoldDB" id="A0A8B6HGE7"/>
<protein>
    <submittedName>
        <fullName evidence="1">Uncharacterized protein</fullName>
    </submittedName>
</protein>